<accession>A0A7W8YWE9</accession>
<evidence type="ECO:0000256" key="2">
    <source>
        <dbReference type="SAM" id="SignalP"/>
    </source>
</evidence>
<dbReference type="Proteomes" id="UP000537718">
    <property type="component" value="Unassembled WGS sequence"/>
</dbReference>
<feature type="compositionally biased region" description="Low complexity" evidence="1">
    <location>
        <begin position="37"/>
        <end position="52"/>
    </location>
</feature>
<sequence>MKNLILAGALLCSFSMASAQSETDTKVSSEPVYVANSGSSSASGRSSHAGHGVQENSQNGDDPMRSKNFSKSFSISPSDKINLHNQYGAMVIKIWDKREVKIDVSIKAFSNEDREAQRLIDQVNISAEKDGDQVTCKTNIGSGSRWTGRGRRREVKVNYVVYMPATNSLTLTQEFGNVNMDDFAGPLYAKVQYGDFIAGKLSSANNYVSVQYGKTTITDINKAVVKQQYGSGLTIGAAGTLDLNAQYVTVRINTIRGDAIIKQQYGSGISITNVNNLDLDIQYANVRVDNIKGNAIIRQQYNSIKIGTVGKLDLKSQYANVEIGALRGDGFFKMSYNNFDIAEVGTGCRNLTIDADYVDTKLKFAEGFNSDFNVQTSYSGFKSGDRVTVRQSGSQDDDNSKNYTGKIGSGGRSAVRIKSDYGSVTFR</sequence>
<evidence type="ECO:0000256" key="1">
    <source>
        <dbReference type="SAM" id="MobiDB-lite"/>
    </source>
</evidence>
<organism evidence="3 4">
    <name type="scientific">Pedobacter cryoconitis</name>
    <dbReference type="NCBI Taxonomy" id="188932"/>
    <lineage>
        <taxon>Bacteria</taxon>
        <taxon>Pseudomonadati</taxon>
        <taxon>Bacteroidota</taxon>
        <taxon>Sphingobacteriia</taxon>
        <taxon>Sphingobacteriales</taxon>
        <taxon>Sphingobacteriaceae</taxon>
        <taxon>Pedobacter</taxon>
    </lineage>
</organism>
<comment type="caution">
    <text evidence="3">The sequence shown here is derived from an EMBL/GenBank/DDBJ whole genome shotgun (WGS) entry which is preliminary data.</text>
</comment>
<name>A0A7W8YWE9_9SPHI</name>
<reference evidence="3 4" key="1">
    <citation type="submission" date="2020-08" db="EMBL/GenBank/DDBJ databases">
        <title>Genomic Encyclopedia of Type Strains, Phase IV (KMG-V): Genome sequencing to study the core and pangenomes of soil and plant-associated prokaryotes.</title>
        <authorList>
            <person name="Whitman W."/>
        </authorList>
    </citation>
    <scope>NUCLEOTIDE SEQUENCE [LARGE SCALE GENOMIC DNA]</scope>
    <source>
        <strain evidence="3 4">MP7CTX6</strain>
    </source>
</reference>
<dbReference type="RefSeq" id="WP_183869192.1">
    <property type="nucleotide sequence ID" value="NZ_JACHCF010000011.1"/>
</dbReference>
<dbReference type="EMBL" id="JACHCF010000011">
    <property type="protein sequence ID" value="MBB5623044.1"/>
    <property type="molecule type" value="Genomic_DNA"/>
</dbReference>
<keyword evidence="2" id="KW-0732">Signal</keyword>
<evidence type="ECO:0008006" key="5">
    <source>
        <dbReference type="Google" id="ProtNLM"/>
    </source>
</evidence>
<evidence type="ECO:0000313" key="4">
    <source>
        <dbReference type="Proteomes" id="UP000537718"/>
    </source>
</evidence>
<protein>
    <recommendedName>
        <fullName evidence="5">Adhesin domain-containing protein</fullName>
    </recommendedName>
</protein>
<feature type="region of interest" description="Disordered" evidence="1">
    <location>
        <begin position="385"/>
        <end position="409"/>
    </location>
</feature>
<feature type="chain" id="PRO_5031524646" description="Adhesin domain-containing protein" evidence="2">
    <location>
        <begin position="20"/>
        <end position="427"/>
    </location>
</feature>
<feature type="signal peptide" evidence="2">
    <location>
        <begin position="1"/>
        <end position="19"/>
    </location>
</feature>
<dbReference type="AlphaFoldDB" id="A0A7W8YWE9"/>
<feature type="region of interest" description="Disordered" evidence="1">
    <location>
        <begin position="25"/>
        <end position="71"/>
    </location>
</feature>
<evidence type="ECO:0000313" key="3">
    <source>
        <dbReference type="EMBL" id="MBB5623044.1"/>
    </source>
</evidence>
<proteinExistence type="predicted"/>
<gene>
    <name evidence="3" type="ORF">HDE69_004127</name>
</gene>